<protein>
    <submittedName>
        <fullName evidence="1">Uncharacterized protein</fullName>
    </submittedName>
</protein>
<keyword evidence="1" id="KW-0614">Plasmid</keyword>
<proteinExistence type="predicted"/>
<organism evidence="1 2">
    <name type="scientific">Salipiger abyssi</name>
    <dbReference type="NCBI Taxonomy" id="1250539"/>
    <lineage>
        <taxon>Bacteria</taxon>
        <taxon>Pseudomonadati</taxon>
        <taxon>Pseudomonadota</taxon>
        <taxon>Alphaproteobacteria</taxon>
        <taxon>Rhodobacterales</taxon>
        <taxon>Roseobacteraceae</taxon>
        <taxon>Salipiger</taxon>
    </lineage>
</organism>
<accession>A0A1P8UN10</accession>
<gene>
    <name evidence="1" type="ORF">Ga0080574_TMP426</name>
</gene>
<dbReference type="KEGG" id="paby:Ga0080574_TMP426"/>
<keyword evidence="2" id="KW-1185">Reference proteome</keyword>
<sequence length="56" mass="6238">MSLSVGCLIWRPFWCRVTVPCSLAEGRGRLLLKSGFEIFQVKSLRCAPLARMPKAG</sequence>
<name>A0A1P8UN10_9RHOB</name>
<dbReference type="EMBL" id="CP015091">
    <property type="protein sequence ID" value="APZ50760.1"/>
    <property type="molecule type" value="Genomic_DNA"/>
</dbReference>
<evidence type="ECO:0000313" key="2">
    <source>
        <dbReference type="Proteomes" id="UP000187059"/>
    </source>
</evidence>
<dbReference type="Proteomes" id="UP000187059">
    <property type="component" value="Plasmid pPABY1"/>
</dbReference>
<geneLocation type="plasmid" evidence="2">
    <name>ppaby1</name>
</geneLocation>
<evidence type="ECO:0000313" key="1">
    <source>
        <dbReference type="EMBL" id="APZ50760.1"/>
    </source>
</evidence>
<reference evidence="1 2" key="1">
    <citation type="submission" date="2016-04" db="EMBL/GenBank/DDBJ databases">
        <title>Deep-sea bacteria in the southern Pacific.</title>
        <authorList>
            <person name="Tang K."/>
        </authorList>
    </citation>
    <scope>NUCLEOTIDE SEQUENCE [LARGE SCALE GENOMIC DNA]</scope>
    <source>
        <strain evidence="1 2">JLT2014</strain>
        <plasmid evidence="2">ppaby1</plasmid>
    </source>
</reference>
<dbReference type="AlphaFoldDB" id="A0A1P8UN10"/>